<evidence type="ECO:0000256" key="3">
    <source>
        <dbReference type="ARBA" id="ARBA00022737"/>
    </source>
</evidence>
<keyword evidence="3" id="KW-0677">Repeat</keyword>
<accession>A0ABU9LL84</accession>
<dbReference type="PROSITE" id="PS00198">
    <property type="entry name" value="4FE4S_FER_1"/>
    <property type="match status" value="2"/>
</dbReference>
<protein>
    <recommendedName>
        <fullName evidence="6">Glycolate oxidase iron-sulfur subunit</fullName>
        <ecNumber evidence="6">1.1.99.14</ecNumber>
    </recommendedName>
</protein>
<reference evidence="8 9" key="1">
    <citation type="submission" date="2024-04" db="EMBL/GenBank/DDBJ databases">
        <authorList>
            <person name="Wu Y.S."/>
            <person name="Zhang L."/>
        </authorList>
    </citation>
    <scope>NUCLEOTIDE SEQUENCE [LARGE SCALE GENOMIC DNA]</scope>
    <source>
        <strain evidence="8 9">KG-01</strain>
    </source>
</reference>
<proteinExistence type="predicted"/>
<dbReference type="InterPro" id="IPR009051">
    <property type="entry name" value="Helical_ferredxn"/>
</dbReference>
<dbReference type="InterPro" id="IPR004017">
    <property type="entry name" value="Cys_rich_dom"/>
</dbReference>
<evidence type="ECO:0000256" key="4">
    <source>
        <dbReference type="ARBA" id="ARBA00023004"/>
    </source>
</evidence>
<evidence type="ECO:0000256" key="1">
    <source>
        <dbReference type="ARBA" id="ARBA00022485"/>
    </source>
</evidence>
<evidence type="ECO:0000256" key="2">
    <source>
        <dbReference type="ARBA" id="ARBA00022723"/>
    </source>
</evidence>
<feature type="domain" description="4Fe-4S ferredoxin-type" evidence="7">
    <location>
        <begin position="65"/>
        <end position="90"/>
    </location>
</feature>
<keyword evidence="5 6" id="KW-0411">Iron-sulfur</keyword>
<dbReference type="InterPro" id="IPR012257">
    <property type="entry name" value="Glc_ox_4Fe-4S"/>
</dbReference>
<dbReference type="PROSITE" id="PS51379">
    <property type="entry name" value="4FE4S_FER_2"/>
    <property type="match status" value="2"/>
</dbReference>
<dbReference type="Pfam" id="PF13183">
    <property type="entry name" value="Fer4_8"/>
    <property type="match status" value="1"/>
</dbReference>
<dbReference type="EMBL" id="JBCEWA010000007">
    <property type="protein sequence ID" value="MEL5988755.1"/>
    <property type="molecule type" value="Genomic_DNA"/>
</dbReference>
<dbReference type="Proteomes" id="UP001398420">
    <property type="component" value="Unassembled WGS sequence"/>
</dbReference>
<keyword evidence="9" id="KW-1185">Reference proteome</keyword>
<dbReference type="PANTHER" id="PTHR32479:SF17">
    <property type="entry name" value="GLYCOLATE OXIDASE IRON-SULFUR SUBUNIT"/>
    <property type="match status" value="1"/>
</dbReference>
<keyword evidence="6" id="KW-0249">Electron transport</keyword>
<evidence type="ECO:0000313" key="9">
    <source>
        <dbReference type="Proteomes" id="UP001398420"/>
    </source>
</evidence>
<organism evidence="8 9">
    <name type="scientific">Kurthia gibsonii</name>
    <dbReference type="NCBI Taxonomy" id="33946"/>
    <lineage>
        <taxon>Bacteria</taxon>
        <taxon>Bacillati</taxon>
        <taxon>Bacillota</taxon>
        <taxon>Bacilli</taxon>
        <taxon>Bacillales</taxon>
        <taxon>Caryophanaceae</taxon>
        <taxon>Kurthia</taxon>
    </lineage>
</organism>
<dbReference type="EC" id="1.1.99.14" evidence="6"/>
<evidence type="ECO:0000313" key="8">
    <source>
        <dbReference type="EMBL" id="MEL5988755.1"/>
    </source>
</evidence>
<name>A0ABU9LL84_9BACL</name>
<dbReference type="Gene3D" id="1.10.1060.10">
    <property type="entry name" value="Alpha-helical ferredoxin"/>
    <property type="match status" value="1"/>
</dbReference>
<dbReference type="PANTHER" id="PTHR32479">
    <property type="entry name" value="GLYCOLATE OXIDASE IRON-SULFUR SUBUNIT"/>
    <property type="match status" value="1"/>
</dbReference>
<comment type="catalytic activity">
    <reaction evidence="6">
        <text>glycolate + A = glyoxylate + AH2</text>
        <dbReference type="Rhea" id="RHEA:21264"/>
        <dbReference type="ChEBI" id="CHEBI:13193"/>
        <dbReference type="ChEBI" id="CHEBI:17499"/>
        <dbReference type="ChEBI" id="CHEBI:29805"/>
        <dbReference type="ChEBI" id="CHEBI:36655"/>
        <dbReference type="EC" id="1.1.99.14"/>
    </reaction>
</comment>
<comment type="caution">
    <text evidence="8">The sequence shown here is derived from an EMBL/GenBank/DDBJ whole genome shotgun (WGS) entry which is preliminary data.</text>
</comment>
<feature type="domain" description="4Fe-4S ferredoxin-type" evidence="7">
    <location>
        <begin position="12"/>
        <end position="44"/>
    </location>
</feature>
<comment type="function">
    <text evidence="6">Component of a complex that catalyzes the oxidation of glycolate to glyoxylate.</text>
</comment>
<dbReference type="Pfam" id="PF02754">
    <property type="entry name" value="CCG"/>
    <property type="match status" value="2"/>
</dbReference>
<gene>
    <name evidence="8" type="ORF">AAF454_10135</name>
</gene>
<sequence length="441" mass="48827">MVNNAELMQKAFEKTVDEDLLLDCMRCGFCLPACPTYIHTNAEEAHSPRGRIALMKAVRDGKVVWDASIEESFNMCLGCRACEPACPAGVQYGPLIEQTRHAIQLGKTRKPLEKAVRGATFDGLFANQKAMTGAVNLIRFYQKSGLQKVTRKIGFLNLFPPFMKEMEGVLPEPAKKSLPALPQLPKKQMHVSFFSGCLMDTLFLETNRKTIALLEMLGAKVTIPKQQQCCGALHGHSGEMDKAKRNARANLDVFTDDSVDYIVNNAGGCGAFLAEYDHHLAHDPVYEERAKIFTEKQIDLSSLLVKLGLPEFLQTLQPAARKKITYQDSCHLRNVNGVSEEPRQILKSMTGFEYEELVGANTCCGSAGIYNILQPEMADAILETKMQHVQDINPDIVVTANPGCLMQMQKGIQSTCSHHGDQTATHIADLVFDYIVENTSV</sequence>
<keyword evidence="6" id="KW-0813">Transport</keyword>
<evidence type="ECO:0000259" key="7">
    <source>
        <dbReference type="PROSITE" id="PS51379"/>
    </source>
</evidence>
<evidence type="ECO:0000256" key="6">
    <source>
        <dbReference type="PIRNR" id="PIRNR000139"/>
    </source>
</evidence>
<comment type="cofactor">
    <cofactor evidence="6">
        <name>[4Fe-4S] cluster</name>
        <dbReference type="ChEBI" id="CHEBI:49883"/>
    </cofactor>
    <text evidence="6">Binds 2 [4Fe-4S] clusters.</text>
</comment>
<dbReference type="SUPFAM" id="SSF54862">
    <property type="entry name" value="4Fe-4S ferredoxins"/>
    <property type="match status" value="1"/>
</dbReference>
<comment type="catalytic activity">
    <reaction evidence="6">
        <text>(R)-lactate + A = pyruvate + AH2</text>
        <dbReference type="Rhea" id="RHEA:15089"/>
        <dbReference type="ChEBI" id="CHEBI:13193"/>
        <dbReference type="ChEBI" id="CHEBI:15361"/>
        <dbReference type="ChEBI" id="CHEBI:16004"/>
        <dbReference type="ChEBI" id="CHEBI:17499"/>
    </reaction>
</comment>
<dbReference type="InterPro" id="IPR017896">
    <property type="entry name" value="4Fe4S_Fe-S-bd"/>
</dbReference>
<keyword evidence="2 6" id="KW-0479">Metal-binding</keyword>
<dbReference type="RefSeq" id="WP_121175996.1">
    <property type="nucleotide sequence ID" value="NZ_JBCEWA010000007.1"/>
</dbReference>
<dbReference type="PIRSF" id="PIRSF000139">
    <property type="entry name" value="Glc_ox_4Fe-4S"/>
    <property type="match status" value="1"/>
</dbReference>
<evidence type="ECO:0000256" key="5">
    <source>
        <dbReference type="ARBA" id="ARBA00023014"/>
    </source>
</evidence>
<dbReference type="InterPro" id="IPR017900">
    <property type="entry name" value="4Fe4S_Fe_S_CS"/>
</dbReference>
<keyword evidence="1 6" id="KW-0004">4Fe-4S</keyword>
<keyword evidence="4 6" id="KW-0408">Iron</keyword>